<dbReference type="Proteomes" id="UP000004277">
    <property type="component" value="Unassembled WGS sequence"/>
</dbReference>
<protein>
    <submittedName>
        <fullName evidence="1">Tol-pal system protein YbgF</fullName>
    </submittedName>
</protein>
<evidence type="ECO:0000313" key="2">
    <source>
        <dbReference type="Proteomes" id="UP000004277"/>
    </source>
</evidence>
<proteinExistence type="predicted"/>
<sequence>MKMRLSQGWLVAALACSAMSIALPARAGMFDDEEARRAIIDLRDKSTAFQATAAQRIDQNSRAVQDLQNQVEQLRSEVARLRGDNEVLQNDVQTLQKQVKDYYKDLNDRVARFEPQKVSVEGQEGMAQPAEKDTYDAALKQFRDGDFKGAGSAFSGFIQKYPQSPYTPLAQFWLGNALYAQRDYKGSTTVLQNMVQAYPTHAKVPDAMIAIANNQAESGQKAAARRTLEQVVSRYAGTTSAKAATERLKTLK</sequence>
<keyword evidence="2" id="KW-1185">Reference proteome</keyword>
<evidence type="ECO:0000313" key="1">
    <source>
        <dbReference type="EMBL" id="TMS58138.1"/>
    </source>
</evidence>
<dbReference type="EMBL" id="AKCV02000015">
    <property type="protein sequence ID" value="TMS58138.1"/>
    <property type="molecule type" value="Genomic_DNA"/>
</dbReference>
<reference evidence="1" key="1">
    <citation type="submission" date="2019-05" db="EMBL/GenBank/DDBJ databases">
        <title>Revised genome assembly of Burkholderiaceae (previously Ralstonia) sp. PBA.</title>
        <authorList>
            <person name="Gan H.M."/>
        </authorList>
    </citation>
    <scope>NUCLEOTIDE SEQUENCE</scope>
    <source>
        <strain evidence="1">PBA</strain>
    </source>
</reference>
<accession>A0ACD3SPM2</accession>
<organism evidence="1 2">
    <name type="scientific">Imbroritus primus</name>
    <dbReference type="NCBI Taxonomy" id="3058603"/>
    <lineage>
        <taxon>Bacteria</taxon>
        <taxon>Pseudomonadati</taxon>
        <taxon>Pseudomonadota</taxon>
        <taxon>Betaproteobacteria</taxon>
        <taxon>Burkholderiales</taxon>
        <taxon>Burkholderiaceae</taxon>
        <taxon>Imbroritus</taxon>
    </lineage>
</organism>
<name>A0ACD3SPM2_9BURK</name>
<comment type="caution">
    <text evidence="1">The sequence shown here is derived from an EMBL/GenBank/DDBJ whole genome shotgun (WGS) entry which is preliminary data.</text>
</comment>
<gene>
    <name evidence="1" type="primary">ybgF</name>
    <name evidence="1" type="ORF">MW7_005095</name>
</gene>